<name>A0A9N9IUM2_9GLOM</name>
<keyword evidence="3" id="KW-1185">Reference proteome</keyword>
<reference evidence="2" key="1">
    <citation type="submission" date="2021-06" db="EMBL/GenBank/DDBJ databases">
        <authorList>
            <person name="Kallberg Y."/>
            <person name="Tangrot J."/>
            <person name="Rosling A."/>
        </authorList>
    </citation>
    <scope>NUCLEOTIDE SEQUENCE</scope>
    <source>
        <strain evidence="2">FL966</strain>
    </source>
</reference>
<comment type="caution">
    <text evidence="2">The sequence shown here is derived from an EMBL/GenBank/DDBJ whole genome shotgun (WGS) entry which is preliminary data.</text>
</comment>
<proteinExistence type="inferred from homology"/>
<protein>
    <submittedName>
        <fullName evidence="2">3312_t:CDS:1</fullName>
    </submittedName>
</protein>
<organism evidence="2 3">
    <name type="scientific">Cetraspora pellucida</name>
    <dbReference type="NCBI Taxonomy" id="1433469"/>
    <lineage>
        <taxon>Eukaryota</taxon>
        <taxon>Fungi</taxon>
        <taxon>Fungi incertae sedis</taxon>
        <taxon>Mucoromycota</taxon>
        <taxon>Glomeromycotina</taxon>
        <taxon>Glomeromycetes</taxon>
        <taxon>Diversisporales</taxon>
        <taxon>Gigasporaceae</taxon>
        <taxon>Cetraspora</taxon>
    </lineage>
</organism>
<dbReference type="GO" id="GO:0006210">
    <property type="term" value="P:thymine catabolic process"/>
    <property type="evidence" value="ECO:0007669"/>
    <property type="project" value="TreeGrafter"/>
</dbReference>
<dbReference type="AlphaFoldDB" id="A0A9N9IUM2"/>
<dbReference type="InterPro" id="IPR010061">
    <property type="entry name" value="MeMal-semiAld_DH"/>
</dbReference>
<dbReference type="GO" id="GO:0006574">
    <property type="term" value="P:L-valine catabolic process"/>
    <property type="evidence" value="ECO:0007669"/>
    <property type="project" value="TreeGrafter"/>
</dbReference>
<comment type="similarity">
    <text evidence="1">Belongs to the aldehyde dehydrogenase family.</text>
</comment>
<dbReference type="Proteomes" id="UP000789759">
    <property type="component" value="Unassembled WGS sequence"/>
</dbReference>
<gene>
    <name evidence="2" type="ORF">CPELLU_LOCUS14583</name>
</gene>
<dbReference type="OrthoDB" id="2432002at2759"/>
<evidence type="ECO:0000313" key="3">
    <source>
        <dbReference type="Proteomes" id="UP000789759"/>
    </source>
</evidence>
<evidence type="ECO:0000313" key="2">
    <source>
        <dbReference type="EMBL" id="CAG8749046.1"/>
    </source>
</evidence>
<accession>A0A9N9IUM2</accession>
<dbReference type="PANTHER" id="PTHR43866:SF3">
    <property type="entry name" value="METHYLMALONATE-SEMIALDEHYDE DEHYDROGENASE [ACYLATING], MITOCHONDRIAL"/>
    <property type="match status" value="1"/>
</dbReference>
<sequence>ETCQRATSSRLIDCSFELYGKKKDGQWNLTIKNADHNYEASEDMSDHPSSRRLNAEEQQIVQQMSASVTKVSVFALKKVHEQFLKVFYVTTENPLQPCTYIFTSLIGLPCSHKIQEYLTNNQYLQLADFHEHWWLQRHQLLSQIPTVTEDLLQQHWQKYSQQFNSWLAHQQSAALDEMSGLFQELAIVVQNLQVQQTRECLLGARNIQSSTQRDPFTFELTKTGRHIRKCGLCHLTGHNSRTCSNNREQN</sequence>
<dbReference type="GO" id="GO:0004491">
    <property type="term" value="F:methylmalonate-semialdehyde dehydrogenase (acylating, NAD) activity"/>
    <property type="evidence" value="ECO:0007669"/>
    <property type="project" value="InterPro"/>
</dbReference>
<feature type="non-terminal residue" evidence="2">
    <location>
        <position position="250"/>
    </location>
</feature>
<dbReference type="PANTHER" id="PTHR43866">
    <property type="entry name" value="MALONATE-SEMIALDEHYDE DEHYDROGENASE"/>
    <property type="match status" value="1"/>
</dbReference>
<dbReference type="EMBL" id="CAJVQA010017490">
    <property type="protein sequence ID" value="CAG8749046.1"/>
    <property type="molecule type" value="Genomic_DNA"/>
</dbReference>
<evidence type="ECO:0000256" key="1">
    <source>
        <dbReference type="ARBA" id="ARBA00009986"/>
    </source>
</evidence>
<dbReference type="GO" id="GO:0005739">
    <property type="term" value="C:mitochondrion"/>
    <property type="evidence" value="ECO:0007669"/>
    <property type="project" value="TreeGrafter"/>
</dbReference>